<comment type="caution">
    <text evidence="1">The sequence shown here is derived from an EMBL/GenBank/DDBJ whole genome shotgun (WGS) entry which is preliminary data.</text>
</comment>
<reference evidence="1 2" key="1">
    <citation type="submission" date="2024-01" db="EMBL/GenBank/DDBJ databases">
        <title>The genomes of 5 underutilized Papilionoideae crops provide insights into root nodulation and disease resistanc.</title>
        <authorList>
            <person name="Yuan L."/>
        </authorList>
    </citation>
    <scope>NUCLEOTIDE SEQUENCE [LARGE SCALE GENOMIC DNA]</scope>
    <source>
        <strain evidence="1">ZHUSHIDOU_FW_LH</strain>
        <tissue evidence="1">Leaf</tissue>
    </source>
</reference>
<accession>A0AAN9I363</accession>
<name>A0AAN9I363_CROPI</name>
<gene>
    <name evidence="1" type="ORF">RIF29_24361</name>
</gene>
<dbReference type="Proteomes" id="UP001372338">
    <property type="component" value="Unassembled WGS sequence"/>
</dbReference>
<dbReference type="EMBL" id="JAYWIO010000005">
    <property type="protein sequence ID" value="KAK7258776.1"/>
    <property type="molecule type" value="Genomic_DNA"/>
</dbReference>
<evidence type="ECO:0000313" key="1">
    <source>
        <dbReference type="EMBL" id="KAK7258776.1"/>
    </source>
</evidence>
<organism evidence="1 2">
    <name type="scientific">Crotalaria pallida</name>
    <name type="common">Smooth rattlebox</name>
    <name type="synonym">Crotalaria striata</name>
    <dbReference type="NCBI Taxonomy" id="3830"/>
    <lineage>
        <taxon>Eukaryota</taxon>
        <taxon>Viridiplantae</taxon>
        <taxon>Streptophyta</taxon>
        <taxon>Embryophyta</taxon>
        <taxon>Tracheophyta</taxon>
        <taxon>Spermatophyta</taxon>
        <taxon>Magnoliopsida</taxon>
        <taxon>eudicotyledons</taxon>
        <taxon>Gunneridae</taxon>
        <taxon>Pentapetalae</taxon>
        <taxon>rosids</taxon>
        <taxon>fabids</taxon>
        <taxon>Fabales</taxon>
        <taxon>Fabaceae</taxon>
        <taxon>Papilionoideae</taxon>
        <taxon>50 kb inversion clade</taxon>
        <taxon>genistoids sensu lato</taxon>
        <taxon>core genistoids</taxon>
        <taxon>Crotalarieae</taxon>
        <taxon>Crotalaria</taxon>
    </lineage>
</organism>
<dbReference type="AlphaFoldDB" id="A0AAN9I363"/>
<sequence length="101" mass="11522">MGLIYQKWTSGSMVMMGKVESTQREDATFNLSCKFEQYVHYALDVLMICAILSFNIGAAKLNLVDALLCRTLWQVGLLYDEVSLHNVLDMIAEWTPKDLEE</sequence>
<keyword evidence="2" id="KW-1185">Reference proteome</keyword>
<protein>
    <submittedName>
        <fullName evidence="1">Uncharacterized protein</fullName>
    </submittedName>
</protein>
<evidence type="ECO:0000313" key="2">
    <source>
        <dbReference type="Proteomes" id="UP001372338"/>
    </source>
</evidence>
<proteinExistence type="predicted"/>